<dbReference type="PANTHER" id="PTHR46797">
    <property type="entry name" value="HTH-TYPE TRANSCRIPTIONAL REGULATOR"/>
    <property type="match status" value="1"/>
</dbReference>
<dbReference type="Pfam" id="PF01381">
    <property type="entry name" value="HTH_3"/>
    <property type="match status" value="1"/>
</dbReference>
<accession>A0AB39LLE8</accession>
<dbReference type="CDD" id="cd00093">
    <property type="entry name" value="HTH_XRE"/>
    <property type="match status" value="1"/>
</dbReference>
<feature type="region of interest" description="Disordered" evidence="2">
    <location>
        <begin position="113"/>
        <end position="163"/>
    </location>
</feature>
<reference evidence="4" key="1">
    <citation type="submission" date="2024-07" db="EMBL/GenBank/DDBJ databases">
        <authorList>
            <person name="Yu S.T."/>
        </authorList>
    </citation>
    <scope>NUCLEOTIDE SEQUENCE</scope>
    <source>
        <strain evidence="4">R02</strain>
    </source>
</reference>
<dbReference type="GO" id="GO:0003677">
    <property type="term" value="F:DNA binding"/>
    <property type="evidence" value="ECO:0007669"/>
    <property type="project" value="UniProtKB-KW"/>
</dbReference>
<sequence length="163" mass="17620">MASLNVGGLGEYLREQRRNAQLSLRQLADAAGVSNPYLSQIERGLRKPSAEVLQQVAKALRISAETLYVRAGILDAERDRDEVETRAVILADPTLTERQKQVLLQIYESFRKENGFGGTEDGEVEASVPEPGTEASTSKGGRPAQRPGREAGGDDSGPRRTAG</sequence>
<evidence type="ECO:0000256" key="1">
    <source>
        <dbReference type="ARBA" id="ARBA00023125"/>
    </source>
</evidence>
<dbReference type="SUPFAM" id="SSF47413">
    <property type="entry name" value="lambda repressor-like DNA-binding domains"/>
    <property type="match status" value="1"/>
</dbReference>
<feature type="domain" description="HTH cro/C1-type" evidence="3">
    <location>
        <begin position="13"/>
        <end position="67"/>
    </location>
</feature>
<evidence type="ECO:0000256" key="2">
    <source>
        <dbReference type="SAM" id="MobiDB-lite"/>
    </source>
</evidence>
<dbReference type="InterPro" id="IPR010982">
    <property type="entry name" value="Lambda_DNA-bd_dom_sf"/>
</dbReference>
<protein>
    <submittedName>
        <fullName evidence="4">Helix-turn-helix domain-containing protein</fullName>
    </submittedName>
</protein>
<dbReference type="Gene3D" id="1.10.260.40">
    <property type="entry name" value="lambda repressor-like DNA-binding domains"/>
    <property type="match status" value="1"/>
</dbReference>
<dbReference type="RefSeq" id="WP_369156588.1">
    <property type="nucleotide sequence ID" value="NZ_CP163429.1"/>
</dbReference>
<dbReference type="EMBL" id="CP163429">
    <property type="protein sequence ID" value="XDP94856.1"/>
    <property type="molecule type" value="Genomic_DNA"/>
</dbReference>
<dbReference type="InterPro" id="IPR001387">
    <property type="entry name" value="Cro/C1-type_HTH"/>
</dbReference>
<feature type="compositionally biased region" description="Basic and acidic residues" evidence="2">
    <location>
        <begin position="147"/>
        <end position="163"/>
    </location>
</feature>
<dbReference type="InterPro" id="IPR050807">
    <property type="entry name" value="TransReg_Diox_bact_type"/>
</dbReference>
<keyword evidence="1" id="KW-0238">DNA-binding</keyword>
<evidence type="ECO:0000313" key="4">
    <source>
        <dbReference type="EMBL" id="XDP94856.1"/>
    </source>
</evidence>
<dbReference type="GO" id="GO:0005829">
    <property type="term" value="C:cytosol"/>
    <property type="evidence" value="ECO:0007669"/>
    <property type="project" value="TreeGrafter"/>
</dbReference>
<dbReference type="GO" id="GO:0003700">
    <property type="term" value="F:DNA-binding transcription factor activity"/>
    <property type="evidence" value="ECO:0007669"/>
    <property type="project" value="TreeGrafter"/>
</dbReference>
<organism evidence="4">
    <name type="scientific">Streptomyces sp. R02</name>
    <dbReference type="NCBI Taxonomy" id="3238623"/>
    <lineage>
        <taxon>Bacteria</taxon>
        <taxon>Bacillati</taxon>
        <taxon>Actinomycetota</taxon>
        <taxon>Actinomycetes</taxon>
        <taxon>Kitasatosporales</taxon>
        <taxon>Streptomycetaceae</taxon>
        <taxon>Streptomyces</taxon>
    </lineage>
</organism>
<name>A0AB39LLE8_9ACTN</name>
<evidence type="ECO:0000259" key="3">
    <source>
        <dbReference type="PROSITE" id="PS50943"/>
    </source>
</evidence>
<dbReference type="AlphaFoldDB" id="A0AB39LLE8"/>
<dbReference type="SMART" id="SM00530">
    <property type="entry name" value="HTH_XRE"/>
    <property type="match status" value="1"/>
</dbReference>
<dbReference type="PANTHER" id="PTHR46797:SF1">
    <property type="entry name" value="METHYLPHOSPHONATE SYNTHASE"/>
    <property type="match status" value="1"/>
</dbReference>
<proteinExistence type="predicted"/>
<dbReference type="PROSITE" id="PS50943">
    <property type="entry name" value="HTH_CROC1"/>
    <property type="match status" value="1"/>
</dbReference>
<gene>
    <name evidence="4" type="ORF">AB5J57_15535</name>
</gene>